<sequence>MILISDDIKTPLLMFAIAQAESPRFVNVAAEVAGPCSVDTAQSGTESFNCPDRDNLCDLCHINIGGREVIDVILITKLLCKKTTNLIFSP</sequence>
<protein>
    <submittedName>
        <fullName evidence="1">Uncharacterized protein</fullName>
    </submittedName>
</protein>
<gene>
    <name evidence="1" type="ORF">C4860_07015</name>
</gene>
<name>A0A2T8TB31_SALER</name>
<reference evidence="1 2" key="1">
    <citation type="submission" date="2018-04" db="EMBL/GenBank/DDBJ databases">
        <title>Serotype diversity and antimicrobial resistance among Salmonella enterica isolated from patients at an equine referral hospital.</title>
        <authorList>
            <person name="Leon I.M."/>
            <person name="Lawhon S.D."/>
            <person name="Norman K.N."/>
            <person name="Threadgill D.S."/>
            <person name="Ohta N."/>
            <person name="Vinasco J."/>
            <person name="Scott H.M."/>
        </authorList>
    </citation>
    <scope>NUCLEOTIDE SEQUENCE [LARGE SCALE GENOMIC DNA]</scope>
    <source>
        <strain evidence="1 2">235</strain>
    </source>
</reference>
<accession>A0A2T8TB31</accession>
<dbReference type="AlphaFoldDB" id="A0A2T8TB31"/>
<comment type="caution">
    <text evidence="1">The sequence shown here is derived from an EMBL/GenBank/DDBJ whole genome shotgun (WGS) entry which is preliminary data.</text>
</comment>
<dbReference type="Proteomes" id="UP000245912">
    <property type="component" value="Unassembled WGS sequence"/>
</dbReference>
<evidence type="ECO:0000313" key="2">
    <source>
        <dbReference type="Proteomes" id="UP000245912"/>
    </source>
</evidence>
<dbReference type="EMBL" id="QDLQ01000004">
    <property type="protein sequence ID" value="PVI98895.1"/>
    <property type="molecule type" value="Genomic_DNA"/>
</dbReference>
<organism evidence="1 2">
    <name type="scientific">Salmonella enterica</name>
    <name type="common">Salmonella choleraesuis</name>
    <dbReference type="NCBI Taxonomy" id="28901"/>
    <lineage>
        <taxon>Bacteria</taxon>
        <taxon>Pseudomonadati</taxon>
        <taxon>Pseudomonadota</taxon>
        <taxon>Gammaproteobacteria</taxon>
        <taxon>Enterobacterales</taxon>
        <taxon>Enterobacteriaceae</taxon>
        <taxon>Salmonella</taxon>
    </lineage>
</organism>
<evidence type="ECO:0000313" key="1">
    <source>
        <dbReference type="EMBL" id="PVI98895.1"/>
    </source>
</evidence>
<proteinExistence type="predicted"/>